<keyword evidence="2" id="KW-0560">Oxidoreductase</keyword>
<evidence type="ECO:0000313" key="4">
    <source>
        <dbReference type="Proteomes" id="UP001205603"/>
    </source>
</evidence>
<dbReference type="EMBL" id="JANDHW010000014">
    <property type="protein sequence ID" value="MCP9612814.1"/>
    <property type="molecule type" value="Genomic_DNA"/>
</dbReference>
<dbReference type="Gene3D" id="3.40.50.720">
    <property type="entry name" value="NAD(P)-binding Rossmann-like Domain"/>
    <property type="match status" value="1"/>
</dbReference>
<accession>A0ABT1MJK9</accession>
<proteinExistence type="inferred from homology"/>
<sequence>MNNKPYVLVTGSSSGIGKSIAIQLSNEYNVVLHGRNRERLVDVREECNKNNRHFIWECDLNEIHSVEENLKNFLASNGIEISFYVHSAGFMKMLPLKMQSVDNLQMTFTTNVFSASLITKCLISKKINKNSLKSVVFISSNISNRGAKAFSSYAASKGALDSLMRCLAVELAPQVRLNSVLPGAVQTEMTKDIFNDKEVAERMSATYPLGIGYATDIADVVAFLLSDNARWITGQQLTVDGGRTIDITG</sequence>
<dbReference type="InterPro" id="IPR036291">
    <property type="entry name" value="NAD(P)-bd_dom_sf"/>
</dbReference>
<dbReference type="PANTHER" id="PTHR43639:SF1">
    <property type="entry name" value="SHORT-CHAIN DEHYDROGENASE_REDUCTASE FAMILY PROTEIN"/>
    <property type="match status" value="1"/>
</dbReference>
<comment type="similarity">
    <text evidence="1">Belongs to the short-chain dehydrogenases/reductases (SDR) family.</text>
</comment>
<dbReference type="PANTHER" id="PTHR43639">
    <property type="entry name" value="OXIDOREDUCTASE, SHORT-CHAIN DEHYDROGENASE/REDUCTASE FAMILY (AFU_ORTHOLOGUE AFUA_5G02870)"/>
    <property type="match status" value="1"/>
</dbReference>
<name>A0ABT1MJK9_9BACT</name>
<comment type="caution">
    <text evidence="3">The sequence shown here is derived from an EMBL/GenBank/DDBJ whole genome shotgun (WGS) entry which is preliminary data.</text>
</comment>
<dbReference type="InterPro" id="IPR002347">
    <property type="entry name" value="SDR_fam"/>
</dbReference>
<dbReference type="InterPro" id="IPR020904">
    <property type="entry name" value="Sc_DH/Rdtase_CS"/>
</dbReference>
<organism evidence="3 4">
    <name type="scientific">Coprobacter tertius</name>
    <dbReference type="NCBI Taxonomy" id="2944915"/>
    <lineage>
        <taxon>Bacteria</taxon>
        <taxon>Pseudomonadati</taxon>
        <taxon>Bacteroidota</taxon>
        <taxon>Bacteroidia</taxon>
        <taxon>Bacteroidales</taxon>
        <taxon>Barnesiellaceae</taxon>
        <taxon>Coprobacter</taxon>
    </lineage>
</organism>
<reference evidence="3 4" key="1">
    <citation type="submission" date="2022-07" db="EMBL/GenBank/DDBJ databases">
        <title>Fecal culturing of patients with breast cancer.</title>
        <authorList>
            <person name="Teng N.M.Y."/>
            <person name="Kiu R."/>
            <person name="Evans R."/>
            <person name="Baker D.J."/>
            <person name="Zenner C."/>
            <person name="Robinson S.D."/>
            <person name="Hall L.J."/>
        </authorList>
    </citation>
    <scope>NUCLEOTIDE SEQUENCE [LARGE SCALE GENOMIC DNA]</scope>
    <source>
        <strain evidence="3 4">LH1063</strain>
    </source>
</reference>
<dbReference type="SUPFAM" id="SSF51735">
    <property type="entry name" value="NAD(P)-binding Rossmann-fold domains"/>
    <property type="match status" value="1"/>
</dbReference>
<evidence type="ECO:0000256" key="2">
    <source>
        <dbReference type="ARBA" id="ARBA00023002"/>
    </source>
</evidence>
<dbReference type="Pfam" id="PF13561">
    <property type="entry name" value="adh_short_C2"/>
    <property type="match status" value="1"/>
</dbReference>
<keyword evidence="4" id="KW-1185">Reference proteome</keyword>
<dbReference type="Proteomes" id="UP001205603">
    <property type="component" value="Unassembled WGS sequence"/>
</dbReference>
<dbReference type="PRINTS" id="PR00081">
    <property type="entry name" value="GDHRDH"/>
</dbReference>
<protein>
    <submittedName>
        <fullName evidence="3">SDR family oxidoreductase</fullName>
    </submittedName>
</protein>
<gene>
    <name evidence="3" type="ORF">NMU02_12010</name>
</gene>
<dbReference type="PROSITE" id="PS00061">
    <property type="entry name" value="ADH_SHORT"/>
    <property type="match status" value="1"/>
</dbReference>
<dbReference type="RefSeq" id="WP_255028174.1">
    <property type="nucleotide sequence ID" value="NZ_JANDHW010000014.1"/>
</dbReference>
<evidence type="ECO:0000313" key="3">
    <source>
        <dbReference type="EMBL" id="MCP9612814.1"/>
    </source>
</evidence>
<evidence type="ECO:0000256" key="1">
    <source>
        <dbReference type="ARBA" id="ARBA00006484"/>
    </source>
</evidence>
<dbReference type="CDD" id="cd05233">
    <property type="entry name" value="SDR_c"/>
    <property type="match status" value="1"/>
</dbReference>